<dbReference type="Pfam" id="PF07366">
    <property type="entry name" value="SnoaL"/>
    <property type="match status" value="1"/>
</dbReference>
<keyword evidence="2" id="KW-0614">Plasmid</keyword>
<feature type="chain" id="PRO_5004907804" description="Polyketide cyclase" evidence="1">
    <location>
        <begin position="20"/>
        <end position="179"/>
    </location>
</feature>
<dbReference type="PATRIC" id="fig|1227739.3.peg.121"/>
<dbReference type="KEGG" id="hsw:Hsw_PA0090"/>
<accession>W8ESC2</accession>
<dbReference type="InterPro" id="IPR032710">
    <property type="entry name" value="NTF2-like_dom_sf"/>
</dbReference>
<sequence length="179" mass="19660">MNKILLPLALLAASLTAAAQAPATKPAAARPATKVGDPVARHLKTFDELDYDVFSNEKWNRLHESHAPNILVHWPDGHTTTGIERHITDLKAMFVYAPDTEIKQHPLKLGQGNLTAVGGVMTGTFTKPMPTGDGKFIQPTGKKFKLPMATIGVWKAGVMVEEYLYWDNQSYLQQLGLAK</sequence>
<evidence type="ECO:0000256" key="1">
    <source>
        <dbReference type="SAM" id="SignalP"/>
    </source>
</evidence>
<dbReference type="EMBL" id="CP007144">
    <property type="protein sequence ID" value="AHJ95423.1"/>
    <property type="molecule type" value="Genomic_DNA"/>
</dbReference>
<evidence type="ECO:0000313" key="3">
    <source>
        <dbReference type="Proteomes" id="UP000019423"/>
    </source>
</evidence>
<dbReference type="eggNOG" id="COG3631">
    <property type="taxonomic scope" value="Bacteria"/>
</dbReference>
<dbReference type="Gene3D" id="3.10.450.50">
    <property type="match status" value="1"/>
</dbReference>
<dbReference type="AlphaFoldDB" id="W8ESC2"/>
<organism evidence="2 3">
    <name type="scientific">Hymenobacter swuensis DY53</name>
    <dbReference type="NCBI Taxonomy" id="1227739"/>
    <lineage>
        <taxon>Bacteria</taxon>
        <taxon>Pseudomonadati</taxon>
        <taxon>Bacteroidota</taxon>
        <taxon>Cytophagia</taxon>
        <taxon>Cytophagales</taxon>
        <taxon>Hymenobacteraceae</taxon>
        <taxon>Hymenobacter</taxon>
    </lineage>
</organism>
<proteinExistence type="predicted"/>
<reference evidence="2 3" key="1">
    <citation type="submission" date="2014-01" db="EMBL/GenBank/DDBJ databases">
        <title>Complete sequence of plasmid1 of ionizing-radiation resistance bacterium Hymenobacter swuensis DY53.</title>
        <authorList>
            <person name="Jung J.-H."/>
            <person name="Jeong S.-W."/>
            <person name="Joe M.-H."/>
            <person name="Cho y.-j."/>
            <person name="Kim M.-K."/>
            <person name="Lim S.-Y."/>
        </authorList>
    </citation>
    <scope>NUCLEOTIDE SEQUENCE [LARGE SCALE GENOMIC DNA]</scope>
    <source>
        <strain evidence="2 3">DY53</strain>
        <plasmid evidence="2 3">pHsw1</plasmid>
    </source>
</reference>
<gene>
    <name evidence="2" type="ORF">Hsw_PA0090</name>
</gene>
<dbReference type="RefSeq" id="WP_044000352.1">
    <property type="nucleotide sequence ID" value="NZ_CP007144.1"/>
</dbReference>
<protein>
    <recommendedName>
        <fullName evidence="4">Polyketide cyclase</fullName>
    </recommendedName>
</protein>
<name>W8ESC2_9BACT</name>
<dbReference type="InterPro" id="IPR009959">
    <property type="entry name" value="Cyclase_SnoaL-like"/>
</dbReference>
<dbReference type="PANTHER" id="PTHR38436:SF1">
    <property type="entry name" value="ESTER CYCLASE"/>
    <property type="match status" value="1"/>
</dbReference>
<feature type="signal peptide" evidence="1">
    <location>
        <begin position="1"/>
        <end position="19"/>
    </location>
</feature>
<dbReference type="Proteomes" id="UP000019423">
    <property type="component" value="Plasmid pHsw1"/>
</dbReference>
<evidence type="ECO:0008006" key="4">
    <source>
        <dbReference type="Google" id="ProtNLM"/>
    </source>
</evidence>
<dbReference type="HOGENOM" id="CLU_115830_1_0_10"/>
<dbReference type="OrthoDB" id="9787933at2"/>
<keyword evidence="1" id="KW-0732">Signal</keyword>
<dbReference type="GO" id="GO:0030638">
    <property type="term" value="P:polyketide metabolic process"/>
    <property type="evidence" value="ECO:0007669"/>
    <property type="project" value="InterPro"/>
</dbReference>
<dbReference type="PANTHER" id="PTHR38436">
    <property type="entry name" value="POLYKETIDE CYCLASE SNOAL-LIKE DOMAIN"/>
    <property type="match status" value="1"/>
</dbReference>
<dbReference type="SUPFAM" id="SSF54427">
    <property type="entry name" value="NTF2-like"/>
    <property type="match status" value="1"/>
</dbReference>
<evidence type="ECO:0000313" key="2">
    <source>
        <dbReference type="EMBL" id="AHJ95423.1"/>
    </source>
</evidence>
<keyword evidence="3" id="KW-1185">Reference proteome</keyword>
<geneLocation type="plasmid" evidence="2 3">
    <name>pHsw1</name>
</geneLocation>